<dbReference type="KEGG" id="emc:129327001"/>
<dbReference type="InterPro" id="IPR033992">
    <property type="entry name" value="NKR-like_CTLD"/>
</dbReference>
<dbReference type="RefSeq" id="XP_054831340.1">
    <property type="nucleotide sequence ID" value="XM_054975365.1"/>
</dbReference>
<keyword evidence="4" id="KW-0812">Transmembrane</keyword>
<dbReference type="GeneID" id="129327001"/>
<feature type="domain" description="C-type lectin" evidence="6">
    <location>
        <begin position="35"/>
        <end position="144"/>
    </location>
</feature>
<keyword evidence="5" id="KW-1015">Disulfide bond</keyword>
<protein>
    <submittedName>
        <fullName evidence="8">Killer cell lectin-like receptor subfamily F member 2 isoform X1</fullName>
    </submittedName>
</protein>
<keyword evidence="7" id="KW-1185">Reference proteome</keyword>
<accession>A0AA97J4F5</accession>
<gene>
    <name evidence="8" type="primary">LOC129327001</name>
</gene>
<keyword evidence="4" id="KW-0472">Membrane</keyword>
<dbReference type="Proteomes" id="UP001190640">
    <property type="component" value="Chromosome 4"/>
</dbReference>
<evidence type="ECO:0000313" key="7">
    <source>
        <dbReference type="Proteomes" id="UP001190640"/>
    </source>
</evidence>
<keyword evidence="2" id="KW-0430">Lectin</keyword>
<dbReference type="SMART" id="SM00034">
    <property type="entry name" value="CLECT"/>
    <property type="match status" value="1"/>
</dbReference>
<reference evidence="8" key="1">
    <citation type="submission" date="2025-08" db="UniProtKB">
        <authorList>
            <consortium name="RefSeq"/>
        </authorList>
    </citation>
    <scope>IDENTIFICATION</scope>
    <source>
        <tissue evidence="8">Blood</tissue>
    </source>
</reference>
<dbReference type="CDD" id="cd03593">
    <property type="entry name" value="CLECT_NK_receptors_like"/>
    <property type="match status" value="1"/>
</dbReference>
<dbReference type="SUPFAM" id="SSF56436">
    <property type="entry name" value="C-type lectin-like"/>
    <property type="match status" value="1"/>
</dbReference>
<dbReference type="InterPro" id="IPR016186">
    <property type="entry name" value="C-type_lectin-like/link_sf"/>
</dbReference>
<name>A0AA97J4F5_EUBMA</name>
<dbReference type="Gene3D" id="3.10.100.10">
    <property type="entry name" value="Mannose-Binding Protein A, subunit A"/>
    <property type="match status" value="1"/>
</dbReference>
<comment type="subcellular location">
    <subcellularLocation>
        <location evidence="1">Membrane</location>
        <topology evidence="1">Single-pass type II membrane protein</topology>
    </subcellularLocation>
</comment>
<keyword evidence="4" id="KW-1133">Transmembrane helix</keyword>
<evidence type="ECO:0000256" key="2">
    <source>
        <dbReference type="ARBA" id="ARBA00022734"/>
    </source>
</evidence>
<evidence type="ECO:0000256" key="5">
    <source>
        <dbReference type="ARBA" id="ARBA00023157"/>
    </source>
</evidence>
<dbReference type="GO" id="GO:0042269">
    <property type="term" value="P:regulation of natural killer cell mediated cytotoxicity"/>
    <property type="evidence" value="ECO:0007669"/>
    <property type="project" value="TreeGrafter"/>
</dbReference>
<dbReference type="PANTHER" id="PTHR46784:SF1">
    <property type="entry name" value="KILLER CELL LECTIN-LIKE RECEPTOR SUBFAMILY B MEMBER 1"/>
    <property type="match status" value="1"/>
</dbReference>
<evidence type="ECO:0000256" key="4">
    <source>
        <dbReference type="ARBA" id="ARBA00022989"/>
    </source>
</evidence>
<organism evidence="7 8">
    <name type="scientific">Eublepharis macularius</name>
    <name type="common">Leopard gecko</name>
    <name type="synonym">Cyrtodactylus macularius</name>
    <dbReference type="NCBI Taxonomy" id="481883"/>
    <lineage>
        <taxon>Eukaryota</taxon>
        <taxon>Metazoa</taxon>
        <taxon>Chordata</taxon>
        <taxon>Craniata</taxon>
        <taxon>Vertebrata</taxon>
        <taxon>Euteleostomi</taxon>
        <taxon>Lepidosauria</taxon>
        <taxon>Squamata</taxon>
        <taxon>Bifurcata</taxon>
        <taxon>Gekkota</taxon>
        <taxon>Eublepharidae</taxon>
        <taxon>Eublepharinae</taxon>
        <taxon>Eublepharis</taxon>
    </lineage>
</organism>
<dbReference type="InterPro" id="IPR001304">
    <property type="entry name" value="C-type_lectin-like"/>
</dbReference>
<dbReference type="PROSITE" id="PS50041">
    <property type="entry name" value="C_TYPE_LECTIN_2"/>
    <property type="match status" value="1"/>
</dbReference>
<dbReference type="GO" id="GO:0038023">
    <property type="term" value="F:signaling receptor activity"/>
    <property type="evidence" value="ECO:0007669"/>
    <property type="project" value="TreeGrafter"/>
</dbReference>
<dbReference type="GO" id="GO:0005886">
    <property type="term" value="C:plasma membrane"/>
    <property type="evidence" value="ECO:0007669"/>
    <property type="project" value="TreeGrafter"/>
</dbReference>
<proteinExistence type="predicted"/>
<sequence>MSIDMEFGSIPALNLYQPASEISECKLCPMNWVSKKGKCYWFSEETKNWFEAQDSCSRKNAHMIVFQNSEEMKFIQNIIQGNYRFWIGLNFTSTWKNWTWVDGSLLNQTLFPITLPKDGHRCGVLKVNQVLSEMCNDQFKWICKKDAVLIDHTTLKRGLL</sequence>
<evidence type="ECO:0000259" key="6">
    <source>
        <dbReference type="PROSITE" id="PS50041"/>
    </source>
</evidence>
<dbReference type="GO" id="GO:0009986">
    <property type="term" value="C:cell surface"/>
    <property type="evidence" value="ECO:0007669"/>
    <property type="project" value="TreeGrafter"/>
</dbReference>
<dbReference type="PANTHER" id="PTHR46784">
    <property type="entry name" value="KILLER CELL LECTIN-LIKE RECEPTOR SUBFAMILY B MEMBER 1"/>
    <property type="match status" value="1"/>
</dbReference>
<dbReference type="InterPro" id="IPR016187">
    <property type="entry name" value="CTDL_fold"/>
</dbReference>
<keyword evidence="3" id="KW-0735">Signal-anchor</keyword>
<dbReference type="Pfam" id="PF00059">
    <property type="entry name" value="Lectin_C"/>
    <property type="match status" value="1"/>
</dbReference>
<evidence type="ECO:0000256" key="3">
    <source>
        <dbReference type="ARBA" id="ARBA00022968"/>
    </source>
</evidence>
<dbReference type="InterPro" id="IPR051527">
    <property type="entry name" value="KLR_subfamily_B"/>
</dbReference>
<dbReference type="AlphaFoldDB" id="A0AA97J4F5"/>
<evidence type="ECO:0000313" key="8">
    <source>
        <dbReference type="RefSeq" id="XP_054831340.1"/>
    </source>
</evidence>
<dbReference type="GO" id="GO:0030246">
    <property type="term" value="F:carbohydrate binding"/>
    <property type="evidence" value="ECO:0007669"/>
    <property type="project" value="UniProtKB-KW"/>
</dbReference>
<evidence type="ECO:0000256" key="1">
    <source>
        <dbReference type="ARBA" id="ARBA00004606"/>
    </source>
</evidence>